<feature type="signal peptide" evidence="9">
    <location>
        <begin position="1"/>
        <end position="21"/>
    </location>
</feature>
<dbReference type="GO" id="GO:0030203">
    <property type="term" value="P:glycosaminoglycan metabolic process"/>
    <property type="evidence" value="ECO:0007669"/>
    <property type="project" value="TreeGrafter"/>
</dbReference>
<evidence type="ECO:0000256" key="5">
    <source>
        <dbReference type="ARBA" id="ARBA00023180"/>
    </source>
</evidence>
<dbReference type="PIRSF" id="PIRSF001093">
    <property type="entry name" value="B-hxosamndse_ab_euk"/>
    <property type="match status" value="1"/>
</dbReference>
<dbReference type="InterPro" id="IPR015883">
    <property type="entry name" value="Glyco_hydro_20_cat"/>
</dbReference>
<dbReference type="PRINTS" id="PR00738">
    <property type="entry name" value="GLHYDRLASE20"/>
</dbReference>
<evidence type="ECO:0000256" key="7">
    <source>
        <dbReference type="PIRNR" id="PIRNR001093"/>
    </source>
</evidence>
<dbReference type="InterPro" id="IPR017853">
    <property type="entry name" value="GH"/>
</dbReference>
<dbReference type="Gene3D" id="3.20.20.80">
    <property type="entry name" value="Glycosidases"/>
    <property type="match status" value="1"/>
</dbReference>
<dbReference type="InterPro" id="IPR029019">
    <property type="entry name" value="HEX_eukaryotic_N"/>
</dbReference>
<dbReference type="SUPFAM" id="SSF51445">
    <property type="entry name" value="(Trans)glycosidases"/>
    <property type="match status" value="1"/>
</dbReference>
<evidence type="ECO:0000256" key="3">
    <source>
        <dbReference type="ARBA" id="ARBA00022729"/>
    </source>
</evidence>
<evidence type="ECO:0000256" key="8">
    <source>
        <dbReference type="PIRSR" id="PIRSR001093-1"/>
    </source>
</evidence>
<dbReference type="EC" id="3.2.1.52" evidence="7"/>
<evidence type="ECO:0000256" key="9">
    <source>
        <dbReference type="SAM" id="SignalP"/>
    </source>
</evidence>
<dbReference type="PANTHER" id="PTHR22600:SF21">
    <property type="entry name" value="BETA-HEXOSAMINIDASE A"/>
    <property type="match status" value="1"/>
</dbReference>
<feature type="chain" id="PRO_5041643791" description="Beta-hexosaminidase" evidence="9">
    <location>
        <begin position="22"/>
        <end position="517"/>
    </location>
</feature>
<feature type="domain" description="Beta-hexosaminidase eukaryotic type N-terminal" evidence="11">
    <location>
        <begin position="76"/>
        <end position="139"/>
    </location>
</feature>
<dbReference type="GO" id="GO:0006689">
    <property type="term" value="P:ganglioside catabolic process"/>
    <property type="evidence" value="ECO:0007669"/>
    <property type="project" value="TreeGrafter"/>
</dbReference>
<reference evidence="12" key="1">
    <citation type="submission" date="2022-06" db="EMBL/GenBank/DDBJ databases">
        <authorList>
            <person name="Berger JAMES D."/>
            <person name="Berger JAMES D."/>
        </authorList>
    </citation>
    <scope>NUCLEOTIDE SEQUENCE [LARGE SCALE GENOMIC DNA]</scope>
</reference>
<evidence type="ECO:0000256" key="1">
    <source>
        <dbReference type="ARBA" id="ARBA00001231"/>
    </source>
</evidence>
<evidence type="ECO:0000259" key="11">
    <source>
        <dbReference type="Pfam" id="PF14845"/>
    </source>
</evidence>
<dbReference type="PANTHER" id="PTHR22600">
    <property type="entry name" value="BETA-HEXOSAMINIDASE"/>
    <property type="match status" value="1"/>
</dbReference>
<dbReference type="Pfam" id="PF14845">
    <property type="entry name" value="Glycohydro_20b2"/>
    <property type="match status" value="1"/>
</dbReference>
<dbReference type="GO" id="GO:0004563">
    <property type="term" value="F:beta-N-acetylhexosaminidase activity"/>
    <property type="evidence" value="ECO:0007669"/>
    <property type="project" value="UniProtKB-EC"/>
</dbReference>
<keyword evidence="6 7" id="KW-0326">Glycosidase</keyword>
<keyword evidence="3 9" id="KW-0732">Signal</keyword>
<evidence type="ECO:0000256" key="6">
    <source>
        <dbReference type="ARBA" id="ARBA00023295"/>
    </source>
</evidence>
<dbReference type="GO" id="GO:0005975">
    <property type="term" value="P:carbohydrate metabolic process"/>
    <property type="evidence" value="ECO:0007669"/>
    <property type="project" value="InterPro"/>
</dbReference>
<organism evidence="12 13">
    <name type="scientific">Trichobilharzia regenti</name>
    <name type="common">Nasal bird schistosome</name>
    <dbReference type="NCBI Taxonomy" id="157069"/>
    <lineage>
        <taxon>Eukaryota</taxon>
        <taxon>Metazoa</taxon>
        <taxon>Spiralia</taxon>
        <taxon>Lophotrochozoa</taxon>
        <taxon>Platyhelminthes</taxon>
        <taxon>Trematoda</taxon>
        <taxon>Digenea</taxon>
        <taxon>Strigeidida</taxon>
        <taxon>Schistosomatoidea</taxon>
        <taxon>Schistosomatidae</taxon>
        <taxon>Trichobilharzia</taxon>
    </lineage>
</organism>
<dbReference type="FunFam" id="3.20.20.80:FF:000063">
    <property type="entry name" value="Beta-hexosaminidase"/>
    <property type="match status" value="1"/>
</dbReference>
<dbReference type="WBParaSite" id="TREG1_77660.1">
    <property type="protein sequence ID" value="TREG1_77660.1"/>
    <property type="gene ID" value="TREG1_77660"/>
</dbReference>
<dbReference type="InterPro" id="IPR029018">
    <property type="entry name" value="Hex-like_dom2"/>
</dbReference>
<dbReference type="Proteomes" id="UP000050795">
    <property type="component" value="Unassembled WGS sequence"/>
</dbReference>
<feature type="domain" description="Glycoside hydrolase family 20 catalytic" evidence="10">
    <location>
        <begin position="161"/>
        <end position="479"/>
    </location>
</feature>
<accession>A0AA85K8P0</accession>
<dbReference type="InterPro" id="IPR025705">
    <property type="entry name" value="Beta_hexosaminidase_sua/sub"/>
</dbReference>
<reference evidence="13" key="2">
    <citation type="submission" date="2023-11" db="UniProtKB">
        <authorList>
            <consortium name="WormBaseParasite"/>
        </authorList>
    </citation>
    <scope>IDENTIFICATION</scope>
</reference>
<keyword evidence="12" id="KW-1185">Reference proteome</keyword>
<keyword evidence="4 7" id="KW-0378">Hydrolase</keyword>
<evidence type="ECO:0000256" key="4">
    <source>
        <dbReference type="ARBA" id="ARBA00022801"/>
    </source>
</evidence>
<evidence type="ECO:0000313" key="13">
    <source>
        <dbReference type="WBParaSite" id="TREG1_77660.1"/>
    </source>
</evidence>
<dbReference type="GO" id="GO:0016020">
    <property type="term" value="C:membrane"/>
    <property type="evidence" value="ECO:0007669"/>
    <property type="project" value="TreeGrafter"/>
</dbReference>
<sequence>MSIAHLINLIFLMVSDNGVNALVPRPRKHIEGNTLCSLAESLTIEHNYPKCFILIDALKVFNERLLMRQQQRLYNESETLHINTMTIVTEDSCDESENKLWPSEYMDESYKISIFDGKIEIECNEVWGALHALQSIIQLVHRGKSGSLLIYERIIKDAPRFMHRGFLVDTAKHYISVDEILKFIDAMAVVKMNVFHWHMTDDSSFPYASSTYPELSLEGAYHPRKLVYENADVVHVIEFARLRGIRVMVEFDTPSHTKSWERSHPEIRTDCNNRGHLGPFNPANETTFEFLKAFFKEVTSVFPEPFIHLGGKEVSFDCWESNTEISKFMKEKEFGNDYEKLESYYFDRLIEAIQSVQPDGYAITPVVSHEVFQNGYRPNKTTVINVWKCKSWPKLVKSITAAGYRVIVSSCWRISPSIHANRWYDYHECDIGAFGGTEEEQKLVIGGEAIALGENVDDSNLFLRSWPEGAVVADRLWSREKSTIVEMKQRLEELRCHMRDLGFKVKPINEPKSCLQP</sequence>
<dbReference type="GO" id="GO:0005764">
    <property type="term" value="C:lysosome"/>
    <property type="evidence" value="ECO:0007669"/>
    <property type="project" value="TreeGrafter"/>
</dbReference>
<dbReference type="AlphaFoldDB" id="A0AA85K8P0"/>
<comment type="similarity">
    <text evidence="2 7">Belongs to the glycosyl hydrolase 20 family.</text>
</comment>
<evidence type="ECO:0000313" key="12">
    <source>
        <dbReference type="Proteomes" id="UP000050795"/>
    </source>
</evidence>
<keyword evidence="5" id="KW-0325">Glycoprotein</keyword>
<evidence type="ECO:0000256" key="2">
    <source>
        <dbReference type="ARBA" id="ARBA00006285"/>
    </source>
</evidence>
<dbReference type="SUPFAM" id="SSF55545">
    <property type="entry name" value="beta-N-acetylhexosaminidase-like domain"/>
    <property type="match status" value="1"/>
</dbReference>
<protein>
    <recommendedName>
        <fullName evidence="7">Beta-hexosaminidase</fullName>
        <ecNumber evidence="7">3.2.1.52</ecNumber>
    </recommendedName>
</protein>
<comment type="catalytic activity">
    <reaction evidence="1 7">
        <text>Hydrolysis of terminal non-reducing N-acetyl-D-hexosamine residues in N-acetyl-beta-D-hexosaminides.</text>
        <dbReference type="EC" id="3.2.1.52"/>
    </reaction>
</comment>
<dbReference type="Gene3D" id="3.30.379.10">
    <property type="entry name" value="Chitobiase/beta-hexosaminidase domain 2-like"/>
    <property type="match status" value="1"/>
</dbReference>
<feature type="active site" description="Proton donor" evidence="8">
    <location>
        <position position="313"/>
    </location>
</feature>
<proteinExistence type="inferred from homology"/>
<dbReference type="Pfam" id="PF00728">
    <property type="entry name" value="Glyco_hydro_20"/>
    <property type="match status" value="1"/>
</dbReference>
<name>A0AA85K8P0_TRIRE</name>
<evidence type="ECO:0000259" key="10">
    <source>
        <dbReference type="Pfam" id="PF00728"/>
    </source>
</evidence>